<dbReference type="InterPro" id="IPR001995">
    <property type="entry name" value="Peptidase_A2_cat"/>
</dbReference>
<feature type="domain" description="Peptidase A2" evidence="3">
    <location>
        <begin position="84"/>
        <end position="164"/>
    </location>
</feature>
<gene>
    <name evidence="4" type="ORF">HOLleu_05290</name>
</gene>
<dbReference type="CDD" id="cd00303">
    <property type="entry name" value="retropepsin_like"/>
    <property type="match status" value="1"/>
</dbReference>
<dbReference type="GO" id="GO:0004190">
    <property type="term" value="F:aspartic-type endopeptidase activity"/>
    <property type="evidence" value="ECO:0007669"/>
    <property type="project" value="InterPro"/>
</dbReference>
<feature type="region of interest" description="Disordered" evidence="2">
    <location>
        <begin position="254"/>
        <end position="331"/>
    </location>
</feature>
<proteinExistence type="predicted"/>
<dbReference type="Gene3D" id="2.40.70.10">
    <property type="entry name" value="Acid Proteases"/>
    <property type="match status" value="1"/>
</dbReference>
<dbReference type="PROSITE" id="PS50175">
    <property type="entry name" value="ASP_PROT_RETROV"/>
    <property type="match status" value="1"/>
</dbReference>
<evidence type="ECO:0000259" key="3">
    <source>
        <dbReference type="PROSITE" id="PS50175"/>
    </source>
</evidence>
<dbReference type="SUPFAM" id="SSF50630">
    <property type="entry name" value="Acid proteases"/>
    <property type="match status" value="1"/>
</dbReference>
<evidence type="ECO:0000256" key="1">
    <source>
        <dbReference type="ARBA" id="ARBA00022801"/>
    </source>
</evidence>
<dbReference type="Proteomes" id="UP001152320">
    <property type="component" value="Chromosome 2"/>
</dbReference>
<dbReference type="GO" id="GO:0006508">
    <property type="term" value="P:proteolysis"/>
    <property type="evidence" value="ECO:0007669"/>
    <property type="project" value="InterPro"/>
</dbReference>
<dbReference type="AlphaFoldDB" id="A0A9Q1HIV3"/>
<feature type="compositionally biased region" description="Polar residues" evidence="2">
    <location>
        <begin position="284"/>
        <end position="300"/>
    </location>
</feature>
<evidence type="ECO:0000256" key="2">
    <source>
        <dbReference type="SAM" id="MobiDB-lite"/>
    </source>
</evidence>
<feature type="compositionally biased region" description="Basic and acidic residues" evidence="2">
    <location>
        <begin position="261"/>
        <end position="271"/>
    </location>
</feature>
<keyword evidence="5" id="KW-1185">Reference proteome</keyword>
<evidence type="ECO:0000313" key="4">
    <source>
        <dbReference type="EMBL" id="KAJ8046576.1"/>
    </source>
</evidence>
<comment type="caution">
    <text evidence="4">The sequence shown here is derived from an EMBL/GenBank/DDBJ whole genome shotgun (WGS) entry which is preliminary data.</text>
</comment>
<dbReference type="OrthoDB" id="425619at2759"/>
<dbReference type="EMBL" id="JAIZAY010000002">
    <property type="protein sequence ID" value="KAJ8046576.1"/>
    <property type="molecule type" value="Genomic_DNA"/>
</dbReference>
<reference evidence="4" key="1">
    <citation type="submission" date="2021-10" db="EMBL/GenBank/DDBJ databases">
        <title>Tropical sea cucumber genome reveals ecological adaptation and Cuvierian tubules defense mechanism.</title>
        <authorList>
            <person name="Chen T."/>
        </authorList>
    </citation>
    <scope>NUCLEOTIDE SEQUENCE</scope>
    <source>
        <strain evidence="4">Nanhai2018</strain>
        <tissue evidence="4">Muscle</tissue>
    </source>
</reference>
<dbReference type="PROSITE" id="PS00141">
    <property type="entry name" value="ASP_PROTEASE"/>
    <property type="match status" value="1"/>
</dbReference>
<dbReference type="InterPro" id="IPR001969">
    <property type="entry name" value="Aspartic_peptidase_AS"/>
</dbReference>
<protein>
    <recommendedName>
        <fullName evidence="3">Peptidase A2 domain-containing protein</fullName>
    </recommendedName>
</protein>
<keyword evidence="1" id="KW-0378">Hydrolase</keyword>
<organism evidence="4 5">
    <name type="scientific">Holothuria leucospilota</name>
    <name type="common">Black long sea cucumber</name>
    <name type="synonym">Mertensiothuria leucospilota</name>
    <dbReference type="NCBI Taxonomy" id="206669"/>
    <lineage>
        <taxon>Eukaryota</taxon>
        <taxon>Metazoa</taxon>
        <taxon>Echinodermata</taxon>
        <taxon>Eleutherozoa</taxon>
        <taxon>Echinozoa</taxon>
        <taxon>Holothuroidea</taxon>
        <taxon>Aspidochirotacea</taxon>
        <taxon>Aspidochirotida</taxon>
        <taxon>Holothuriidae</taxon>
        <taxon>Holothuria</taxon>
    </lineage>
</organism>
<dbReference type="InterPro" id="IPR021109">
    <property type="entry name" value="Peptidase_aspartic_dom_sf"/>
</dbReference>
<accession>A0A9Q1HIV3</accession>
<sequence length="331" mass="35559">MQSTLKSLKDEVQELQGKVNQGPGPTGDAGLSANGKIPTVGVGGRTSAVGCDQSRPIRVAVHEEIPGLAQDGIYLSGTLYAKPMTCLVDTGANVSIIQAGIFFTVPPKERPQQELKGLSMVLADGNSVPILGKAEMVVTIGDKGLSYEFWVADIGPDCILGLDFLRRHNCVINARMGRVMLGCEQQMHEPSEAAREVFSSRIISAETFVLPANSEMIVEARVKNFQKEFADEVGIIQLSVELLEKKGRSSGKVFAQVGSRESPETWLERGESSMSARGVEDNMEASQTGSTTPESDTVQLSGPVKTARNTKMRESGTFRGMRLGANEGLEL</sequence>
<name>A0A9Q1HIV3_HOLLE</name>
<evidence type="ECO:0000313" key="5">
    <source>
        <dbReference type="Proteomes" id="UP001152320"/>
    </source>
</evidence>